<dbReference type="EMBL" id="JAIVEX010000006">
    <property type="protein sequence ID" value="MDB0522701.1"/>
    <property type="molecule type" value="Genomic_DNA"/>
</dbReference>
<dbReference type="Proteomes" id="UP001143674">
    <property type="component" value="Unassembled WGS sequence"/>
</dbReference>
<sequence length="116" mass="12841">MKLTIDAMKRIAVNADDARKVAAEFCGEASSEARERLDRLKEICDLGSILDAAQLTVAADMRAGIRHIHAGMQAVAEVHHRGPLSDLFDGALLELGKLQEDADGMYRWLFLLYSRD</sequence>
<evidence type="ECO:0000313" key="1">
    <source>
        <dbReference type="EMBL" id="MDB0522701.1"/>
    </source>
</evidence>
<name>A0AAE3T404_RALSL</name>
<dbReference type="AlphaFoldDB" id="A0AAE3T404"/>
<reference evidence="1" key="1">
    <citation type="submission" date="2021-09" db="EMBL/GenBank/DDBJ databases">
        <title>Genomic analysis of Ralstonia spp.</title>
        <authorList>
            <person name="Aburjaile F."/>
            <person name="Ariute J.C."/>
            <person name="Pais A.K.L."/>
            <person name="Albuquerque G.M.R."/>
            <person name="Silva A.M.F."/>
            <person name="Brenig B."/>
            <person name="Azevedo V."/>
            <person name="Matiuzzi M."/>
            <person name="Ramos R."/>
            <person name="Goes-Neto A."/>
            <person name="Soares S."/>
            <person name="Iseppon A.M.B."/>
            <person name="Souza E."/>
            <person name="Gama M."/>
        </authorList>
    </citation>
    <scope>NUCLEOTIDE SEQUENCE</scope>
    <source>
        <strain evidence="1">B4</strain>
    </source>
</reference>
<proteinExistence type="predicted"/>
<protein>
    <submittedName>
        <fullName evidence="1">Uncharacterized protein</fullName>
    </submittedName>
</protein>
<dbReference type="RefSeq" id="WP_055336088.1">
    <property type="nucleotide sequence ID" value="NZ_CDQJ01000001.1"/>
</dbReference>
<gene>
    <name evidence="1" type="ORF">LBW55_13940</name>
</gene>
<accession>A0AAE3T404</accession>
<organism evidence="1 2">
    <name type="scientific">Ralstonia solanacearum</name>
    <name type="common">Pseudomonas solanacearum</name>
    <dbReference type="NCBI Taxonomy" id="305"/>
    <lineage>
        <taxon>Bacteria</taxon>
        <taxon>Pseudomonadati</taxon>
        <taxon>Pseudomonadota</taxon>
        <taxon>Betaproteobacteria</taxon>
        <taxon>Burkholderiales</taxon>
        <taxon>Burkholderiaceae</taxon>
        <taxon>Ralstonia</taxon>
        <taxon>Ralstonia solanacearum species complex</taxon>
    </lineage>
</organism>
<comment type="caution">
    <text evidence="1">The sequence shown here is derived from an EMBL/GenBank/DDBJ whole genome shotgun (WGS) entry which is preliminary data.</text>
</comment>
<evidence type="ECO:0000313" key="2">
    <source>
        <dbReference type="Proteomes" id="UP001143674"/>
    </source>
</evidence>